<organism evidence="13 14">
    <name type="scientific">Saitozyma podzolica</name>
    <dbReference type="NCBI Taxonomy" id="1890683"/>
    <lineage>
        <taxon>Eukaryota</taxon>
        <taxon>Fungi</taxon>
        <taxon>Dikarya</taxon>
        <taxon>Basidiomycota</taxon>
        <taxon>Agaricomycotina</taxon>
        <taxon>Tremellomycetes</taxon>
        <taxon>Tremellales</taxon>
        <taxon>Trimorphomycetaceae</taxon>
        <taxon>Saitozyma</taxon>
    </lineage>
</organism>
<dbReference type="InterPro" id="IPR050914">
    <property type="entry name" value="snRNP_SmB/NAA38-like"/>
</dbReference>
<gene>
    <name evidence="13" type="ORF">EHS25_008787</name>
</gene>
<evidence type="ECO:0000256" key="1">
    <source>
        <dbReference type="ARBA" id="ARBA00004123"/>
    </source>
</evidence>
<keyword evidence="6" id="KW-0694">RNA-binding</keyword>
<evidence type="ECO:0000313" key="13">
    <source>
        <dbReference type="EMBL" id="RSH92372.1"/>
    </source>
</evidence>
<dbReference type="GO" id="GO:0000398">
    <property type="term" value="P:mRNA splicing, via spliceosome"/>
    <property type="evidence" value="ECO:0007669"/>
    <property type="project" value="TreeGrafter"/>
</dbReference>
<feature type="domain" description="Sm" evidence="12">
    <location>
        <begin position="31"/>
        <end position="120"/>
    </location>
</feature>
<keyword evidence="4" id="KW-0963">Cytoplasm</keyword>
<accession>A0A427YMM0</accession>
<evidence type="ECO:0000256" key="3">
    <source>
        <dbReference type="ARBA" id="ARBA00009123"/>
    </source>
</evidence>
<dbReference type="AlphaFoldDB" id="A0A427YMM0"/>
<evidence type="ECO:0000256" key="9">
    <source>
        <dbReference type="ARBA" id="ARBA00023274"/>
    </source>
</evidence>
<dbReference type="Pfam" id="PF01423">
    <property type="entry name" value="LSM"/>
    <property type="match status" value="1"/>
</dbReference>
<keyword evidence="9" id="KW-0687">Ribonucleoprotein</keyword>
<dbReference type="PROSITE" id="PS52002">
    <property type="entry name" value="SM"/>
    <property type="match status" value="1"/>
</dbReference>
<dbReference type="Proteomes" id="UP000279259">
    <property type="component" value="Unassembled WGS sequence"/>
</dbReference>
<evidence type="ECO:0000256" key="8">
    <source>
        <dbReference type="ARBA" id="ARBA00023242"/>
    </source>
</evidence>
<dbReference type="InterPro" id="IPR047575">
    <property type="entry name" value="Sm"/>
</dbReference>
<dbReference type="Gene3D" id="2.30.30.100">
    <property type="match status" value="1"/>
</dbReference>
<comment type="caution">
    <text evidence="13">The sequence shown here is derived from an EMBL/GenBank/DDBJ whole genome shotgun (WGS) entry which is preliminary data.</text>
</comment>
<dbReference type="GO" id="GO:0005686">
    <property type="term" value="C:U2 snRNP"/>
    <property type="evidence" value="ECO:0007669"/>
    <property type="project" value="TreeGrafter"/>
</dbReference>
<feature type="region of interest" description="Disordered" evidence="11">
    <location>
        <begin position="167"/>
        <end position="232"/>
    </location>
</feature>
<dbReference type="GO" id="GO:0070990">
    <property type="term" value="F:snRNP binding"/>
    <property type="evidence" value="ECO:0007669"/>
    <property type="project" value="TreeGrafter"/>
</dbReference>
<evidence type="ECO:0000256" key="10">
    <source>
        <dbReference type="ARBA" id="ARBA00041355"/>
    </source>
</evidence>
<dbReference type="GO" id="GO:0071004">
    <property type="term" value="C:U2-type prespliceosome"/>
    <property type="evidence" value="ECO:0007669"/>
    <property type="project" value="TreeGrafter"/>
</dbReference>
<dbReference type="FunFam" id="2.30.30.100:FF:000047">
    <property type="entry name" value="Small nuclear ribonucleoprotein SmB, putative"/>
    <property type="match status" value="1"/>
</dbReference>
<dbReference type="GO" id="GO:0005737">
    <property type="term" value="C:cytoplasm"/>
    <property type="evidence" value="ECO:0007669"/>
    <property type="project" value="UniProtKB-SubCell"/>
</dbReference>
<keyword evidence="8" id="KW-0539">Nucleus</keyword>
<sequence length="232" mass="23866">MASRNPLTLASRLPDLLSARSSRAVAATPKAKHSKMVTLLNYRLKVTLNDGRSLVGQMLAYDKHMNFVLAECEEFRTVKGKKAKNAAADESAPTVQQKRTLGLVILRGETIVSVTVEGPPPVTAEDKAGILAGPGKGVPAGRGMPLGAGAPGAMAARPMAYARPPPGFPPGMPGLPQGMPPGFPGGLPPGMPPQAGMPPGFRPPGFPGGPPGMPFPPGQMPPGFPTRPPGPQ</sequence>
<reference evidence="13 14" key="1">
    <citation type="submission" date="2018-11" db="EMBL/GenBank/DDBJ databases">
        <title>Genome sequence of Saitozyma podzolica DSM 27192.</title>
        <authorList>
            <person name="Aliyu H."/>
            <person name="Gorte O."/>
            <person name="Ochsenreither K."/>
        </authorList>
    </citation>
    <scope>NUCLEOTIDE SEQUENCE [LARGE SCALE GENOMIC DNA]</scope>
    <source>
        <strain evidence="13 14">DSM 27192</strain>
    </source>
</reference>
<evidence type="ECO:0000256" key="2">
    <source>
        <dbReference type="ARBA" id="ARBA00004496"/>
    </source>
</evidence>
<comment type="subcellular location">
    <subcellularLocation>
        <location evidence="2">Cytoplasm</location>
    </subcellularLocation>
    <subcellularLocation>
        <location evidence="1">Nucleus</location>
    </subcellularLocation>
</comment>
<dbReference type="SUPFAM" id="SSF50182">
    <property type="entry name" value="Sm-like ribonucleoproteins"/>
    <property type="match status" value="1"/>
</dbReference>
<dbReference type="GO" id="GO:0005682">
    <property type="term" value="C:U5 snRNP"/>
    <property type="evidence" value="ECO:0007669"/>
    <property type="project" value="TreeGrafter"/>
</dbReference>
<evidence type="ECO:0000256" key="5">
    <source>
        <dbReference type="ARBA" id="ARBA00022664"/>
    </source>
</evidence>
<evidence type="ECO:0000313" key="14">
    <source>
        <dbReference type="Proteomes" id="UP000279259"/>
    </source>
</evidence>
<dbReference type="GO" id="GO:0005685">
    <property type="term" value="C:U1 snRNP"/>
    <property type="evidence" value="ECO:0007669"/>
    <property type="project" value="TreeGrafter"/>
</dbReference>
<keyword evidence="7" id="KW-0508">mRNA splicing</keyword>
<dbReference type="OrthoDB" id="2020720at2759"/>
<evidence type="ECO:0000256" key="11">
    <source>
        <dbReference type="SAM" id="MobiDB-lite"/>
    </source>
</evidence>
<dbReference type="EMBL" id="RSCD01000006">
    <property type="protein sequence ID" value="RSH92372.1"/>
    <property type="molecule type" value="Genomic_DNA"/>
</dbReference>
<dbReference type="CDD" id="cd01717">
    <property type="entry name" value="Sm_B"/>
    <property type="match status" value="1"/>
</dbReference>
<evidence type="ECO:0000259" key="12">
    <source>
        <dbReference type="PROSITE" id="PS52002"/>
    </source>
</evidence>
<evidence type="ECO:0000256" key="7">
    <source>
        <dbReference type="ARBA" id="ARBA00023187"/>
    </source>
</evidence>
<dbReference type="InterPro" id="IPR010920">
    <property type="entry name" value="LSM_dom_sf"/>
</dbReference>
<name>A0A427YMM0_9TREE</name>
<evidence type="ECO:0000256" key="4">
    <source>
        <dbReference type="ARBA" id="ARBA00022490"/>
    </source>
</evidence>
<proteinExistence type="inferred from homology"/>
<dbReference type="GO" id="GO:0003723">
    <property type="term" value="F:RNA binding"/>
    <property type="evidence" value="ECO:0007669"/>
    <property type="project" value="UniProtKB-KW"/>
</dbReference>
<protein>
    <recommendedName>
        <fullName evidence="10">Sm protein B</fullName>
    </recommendedName>
</protein>
<dbReference type="SMART" id="SM00651">
    <property type="entry name" value="Sm"/>
    <property type="match status" value="1"/>
</dbReference>
<dbReference type="InterPro" id="IPR001163">
    <property type="entry name" value="Sm_dom_euk/arc"/>
</dbReference>
<keyword evidence="14" id="KW-1185">Reference proteome</keyword>
<dbReference type="PANTHER" id="PTHR10701:SF0">
    <property type="entry name" value="SMALL NUCLEAR RIBONUCLEOPROTEIN-ASSOCIATED PROTEIN B"/>
    <property type="match status" value="1"/>
</dbReference>
<keyword evidence="5" id="KW-0507">mRNA processing</keyword>
<dbReference type="GO" id="GO:0046540">
    <property type="term" value="C:U4/U6 x U5 tri-snRNP complex"/>
    <property type="evidence" value="ECO:0007669"/>
    <property type="project" value="TreeGrafter"/>
</dbReference>
<dbReference type="STRING" id="1890683.A0A427YMM0"/>
<dbReference type="GO" id="GO:0071013">
    <property type="term" value="C:catalytic step 2 spliceosome"/>
    <property type="evidence" value="ECO:0007669"/>
    <property type="project" value="TreeGrafter"/>
</dbReference>
<dbReference type="GO" id="GO:0005687">
    <property type="term" value="C:U4 snRNP"/>
    <property type="evidence" value="ECO:0007669"/>
    <property type="project" value="TreeGrafter"/>
</dbReference>
<comment type="similarity">
    <text evidence="3">Belongs to the snRNP SmB/SmN family.</text>
</comment>
<evidence type="ECO:0000256" key="6">
    <source>
        <dbReference type="ARBA" id="ARBA00022884"/>
    </source>
</evidence>
<dbReference type="PANTHER" id="PTHR10701">
    <property type="entry name" value="SMALL NUCLEAR RIBONUCLEOPROTEIN-ASSOCIATED PROTEIN B AND N"/>
    <property type="match status" value="1"/>
</dbReference>